<dbReference type="EMBL" id="JANPWZ010002285">
    <property type="protein sequence ID" value="KAJ3560242.1"/>
    <property type="molecule type" value="Genomic_DNA"/>
</dbReference>
<evidence type="ECO:0000256" key="1">
    <source>
        <dbReference type="SAM" id="MobiDB-lite"/>
    </source>
</evidence>
<protein>
    <submittedName>
        <fullName evidence="3">Uncharacterized protein</fullName>
    </submittedName>
</protein>
<feature type="compositionally biased region" description="Low complexity" evidence="1">
    <location>
        <begin position="87"/>
        <end position="108"/>
    </location>
</feature>
<evidence type="ECO:0000256" key="2">
    <source>
        <dbReference type="SAM" id="SignalP"/>
    </source>
</evidence>
<comment type="caution">
    <text evidence="3">The sequence shown here is derived from an EMBL/GenBank/DDBJ whole genome shotgun (WGS) entry which is preliminary data.</text>
</comment>
<keyword evidence="2" id="KW-0732">Signal</keyword>
<feature type="signal peptide" evidence="2">
    <location>
        <begin position="1"/>
        <end position="17"/>
    </location>
</feature>
<gene>
    <name evidence="3" type="ORF">NPX13_g9368</name>
</gene>
<keyword evidence="4" id="KW-1185">Reference proteome</keyword>
<feature type="chain" id="PRO_5040987922" evidence="2">
    <location>
        <begin position="18"/>
        <end position="117"/>
    </location>
</feature>
<sequence length="117" mass="11979">MQLSIVTLATVVATVSALPGPLPVITAAPEAKGVYAAATSSAACSTDCWASYVECNHSLTFVYLCYTPPPCGTQTSPSPYHCPTPKTTTTIASPSPSTLSSYTVSSKPASAKPTAYD</sequence>
<dbReference type="VEuPathDB" id="FungiDB:F4678DRAFT_457843"/>
<proteinExistence type="predicted"/>
<accession>A0A9W8N6U1</accession>
<name>A0A9W8N6U1_9PEZI</name>
<dbReference type="AlphaFoldDB" id="A0A9W8N6U1"/>
<dbReference type="Proteomes" id="UP001148614">
    <property type="component" value="Unassembled WGS sequence"/>
</dbReference>
<feature type="region of interest" description="Disordered" evidence="1">
    <location>
        <begin position="87"/>
        <end position="117"/>
    </location>
</feature>
<evidence type="ECO:0000313" key="3">
    <source>
        <dbReference type="EMBL" id="KAJ3560242.1"/>
    </source>
</evidence>
<evidence type="ECO:0000313" key="4">
    <source>
        <dbReference type="Proteomes" id="UP001148614"/>
    </source>
</evidence>
<reference evidence="3" key="1">
    <citation type="submission" date="2022-07" db="EMBL/GenBank/DDBJ databases">
        <title>Genome Sequence of Xylaria arbuscula.</title>
        <authorList>
            <person name="Buettner E."/>
        </authorList>
    </citation>
    <scope>NUCLEOTIDE SEQUENCE</scope>
    <source>
        <strain evidence="3">VT107</strain>
    </source>
</reference>
<organism evidence="3 4">
    <name type="scientific">Xylaria arbuscula</name>
    <dbReference type="NCBI Taxonomy" id="114810"/>
    <lineage>
        <taxon>Eukaryota</taxon>
        <taxon>Fungi</taxon>
        <taxon>Dikarya</taxon>
        <taxon>Ascomycota</taxon>
        <taxon>Pezizomycotina</taxon>
        <taxon>Sordariomycetes</taxon>
        <taxon>Xylariomycetidae</taxon>
        <taxon>Xylariales</taxon>
        <taxon>Xylariaceae</taxon>
        <taxon>Xylaria</taxon>
    </lineage>
</organism>